<keyword evidence="4" id="KW-0813">Transport</keyword>
<feature type="transmembrane region" description="Helical" evidence="10">
    <location>
        <begin position="25"/>
        <end position="47"/>
    </location>
</feature>
<evidence type="ECO:0000313" key="12">
    <source>
        <dbReference type="RefSeq" id="XP_022338132.1"/>
    </source>
</evidence>
<dbReference type="InterPro" id="IPR019185">
    <property type="entry name" value="Integral_membrane_SYS1-rel"/>
</dbReference>
<keyword evidence="8" id="KW-0333">Golgi apparatus</keyword>
<dbReference type="GO" id="GO:0034067">
    <property type="term" value="P:protein localization to Golgi apparatus"/>
    <property type="evidence" value="ECO:0007669"/>
    <property type="project" value="TreeGrafter"/>
</dbReference>
<sequence length="168" mass="19465">MFGLLRNRFKMNGGHFRSHVWDPKLLCLQIVAMQCQFYFLFGMWTYLMDIIGRFDASMDQLFTQTDLDLLEDSGRVQVIAFLLNSLTSAVALWYIVQRAKLCLDFAITAHFLHFLGCWIFNRHIPQTLPWWILNVIGCALMTVCGEFLCMRTEMKAIPLSMIGAKVDL</sequence>
<evidence type="ECO:0000256" key="6">
    <source>
        <dbReference type="ARBA" id="ARBA00022927"/>
    </source>
</evidence>
<proteinExistence type="inferred from homology"/>
<dbReference type="GO" id="GO:0006895">
    <property type="term" value="P:Golgi to endosome transport"/>
    <property type="evidence" value="ECO:0007669"/>
    <property type="project" value="TreeGrafter"/>
</dbReference>
<keyword evidence="5 10" id="KW-0812">Transmembrane</keyword>
<dbReference type="GO" id="GO:0000139">
    <property type="term" value="C:Golgi membrane"/>
    <property type="evidence" value="ECO:0007669"/>
    <property type="project" value="UniProtKB-SubCell"/>
</dbReference>
<reference evidence="12 13" key="1">
    <citation type="submission" date="2025-04" db="UniProtKB">
        <authorList>
            <consortium name="RefSeq"/>
        </authorList>
    </citation>
    <scope>IDENTIFICATION</scope>
    <source>
        <tissue evidence="12 13">Whole sample</tissue>
    </source>
</reference>
<protein>
    <recommendedName>
        <fullName evidence="3">Protein SYS1 homolog</fullName>
    </recommendedName>
</protein>
<evidence type="ECO:0000256" key="7">
    <source>
        <dbReference type="ARBA" id="ARBA00022989"/>
    </source>
</evidence>
<feature type="transmembrane region" description="Helical" evidence="10">
    <location>
        <begin position="76"/>
        <end position="96"/>
    </location>
</feature>
<dbReference type="OrthoDB" id="542931at2759"/>
<keyword evidence="9 10" id="KW-0472">Membrane</keyword>
<keyword evidence="7 10" id="KW-1133">Transmembrane helix</keyword>
<evidence type="ECO:0000256" key="4">
    <source>
        <dbReference type="ARBA" id="ARBA00022448"/>
    </source>
</evidence>
<dbReference type="AlphaFoldDB" id="A0A8B8ETB4"/>
<evidence type="ECO:0000313" key="11">
    <source>
        <dbReference type="Proteomes" id="UP000694844"/>
    </source>
</evidence>
<evidence type="ECO:0000256" key="1">
    <source>
        <dbReference type="ARBA" id="ARBA00004653"/>
    </source>
</evidence>
<organism evidence="11 13">
    <name type="scientific">Crassostrea virginica</name>
    <name type="common">Eastern oyster</name>
    <dbReference type="NCBI Taxonomy" id="6565"/>
    <lineage>
        <taxon>Eukaryota</taxon>
        <taxon>Metazoa</taxon>
        <taxon>Spiralia</taxon>
        <taxon>Lophotrochozoa</taxon>
        <taxon>Mollusca</taxon>
        <taxon>Bivalvia</taxon>
        <taxon>Autobranchia</taxon>
        <taxon>Pteriomorphia</taxon>
        <taxon>Ostreida</taxon>
        <taxon>Ostreoidea</taxon>
        <taxon>Ostreidae</taxon>
        <taxon>Crassostrea</taxon>
    </lineage>
</organism>
<feature type="transmembrane region" description="Helical" evidence="10">
    <location>
        <begin position="103"/>
        <end position="124"/>
    </location>
</feature>
<evidence type="ECO:0000256" key="9">
    <source>
        <dbReference type="ARBA" id="ARBA00023136"/>
    </source>
</evidence>
<dbReference type="InterPro" id="IPR016973">
    <property type="entry name" value="Integral_membrane_SYS1"/>
</dbReference>
<dbReference type="KEGG" id="cvn:111136535"/>
<name>A0A8B8ETB4_CRAVI</name>
<dbReference type="KEGG" id="cvn:111133777"/>
<dbReference type="GeneID" id="111136535"/>
<feature type="transmembrane region" description="Helical" evidence="10">
    <location>
        <begin position="130"/>
        <end position="149"/>
    </location>
</feature>
<accession>A0A8B8ETB4</accession>
<dbReference type="GO" id="GO:0005829">
    <property type="term" value="C:cytosol"/>
    <property type="evidence" value="ECO:0007669"/>
    <property type="project" value="GOC"/>
</dbReference>
<dbReference type="PIRSF" id="PIRSF031402">
    <property type="entry name" value="SYS1_homologue"/>
    <property type="match status" value="1"/>
</dbReference>
<gene>
    <name evidence="13" type="primary">LOC111136535</name>
    <name evidence="12" type="synonym">LOC111133777</name>
</gene>
<keyword evidence="6" id="KW-0653">Protein transport</keyword>
<dbReference type="RefSeq" id="XP_022338132.1">
    <property type="nucleotide sequence ID" value="XM_022482424.1"/>
</dbReference>
<keyword evidence="11" id="KW-1185">Reference proteome</keyword>
<evidence type="ECO:0000256" key="5">
    <source>
        <dbReference type="ARBA" id="ARBA00022692"/>
    </source>
</evidence>
<evidence type="ECO:0000256" key="2">
    <source>
        <dbReference type="ARBA" id="ARBA00008160"/>
    </source>
</evidence>
<dbReference type="GO" id="GO:0005802">
    <property type="term" value="C:trans-Golgi network"/>
    <property type="evidence" value="ECO:0007669"/>
    <property type="project" value="TreeGrafter"/>
</dbReference>
<comment type="subcellular location">
    <subcellularLocation>
        <location evidence="1">Golgi apparatus membrane</location>
        <topology evidence="1">Multi-pass membrane protein</topology>
    </subcellularLocation>
</comment>
<dbReference type="Pfam" id="PF09801">
    <property type="entry name" value="SYS1"/>
    <property type="match status" value="1"/>
</dbReference>
<dbReference type="GO" id="GO:0043001">
    <property type="term" value="P:Golgi to plasma membrane protein transport"/>
    <property type="evidence" value="ECO:0007669"/>
    <property type="project" value="TreeGrafter"/>
</dbReference>
<dbReference type="RefSeq" id="XP_022343162.1">
    <property type="nucleotide sequence ID" value="XM_022487454.1"/>
</dbReference>
<comment type="similarity">
    <text evidence="2">Belongs to the SYS1 family.</text>
</comment>
<evidence type="ECO:0000256" key="3">
    <source>
        <dbReference type="ARBA" id="ARBA00014516"/>
    </source>
</evidence>
<evidence type="ECO:0000256" key="10">
    <source>
        <dbReference type="SAM" id="Phobius"/>
    </source>
</evidence>
<evidence type="ECO:0000313" key="13">
    <source>
        <dbReference type="RefSeq" id="XP_022343162.1"/>
    </source>
</evidence>
<evidence type="ECO:0000256" key="8">
    <source>
        <dbReference type="ARBA" id="ARBA00023034"/>
    </source>
</evidence>
<dbReference type="PANTHER" id="PTHR12952">
    <property type="entry name" value="SYS1"/>
    <property type="match status" value="1"/>
</dbReference>
<dbReference type="Proteomes" id="UP000694844">
    <property type="component" value="Chromosome 5"/>
</dbReference>
<dbReference type="PANTHER" id="PTHR12952:SF0">
    <property type="entry name" value="PROTEIN SYS1 HOMOLOG"/>
    <property type="match status" value="1"/>
</dbReference>